<sequence length="51" mass="5977">MLLSSLWHSLPQGIYVFSLKIFVGLTLYMKCSIFFCLTSSLFENYLFITLF</sequence>
<dbReference type="Proteomes" id="UP000004319">
    <property type="component" value="Unassembled WGS sequence"/>
</dbReference>
<protein>
    <submittedName>
        <fullName evidence="2">Uncharacterized protein</fullName>
    </submittedName>
</protein>
<dbReference type="EMBL" id="BABS01000004">
    <property type="protein sequence ID" value="GAA07248.1"/>
    <property type="molecule type" value="Genomic_DNA"/>
</dbReference>
<comment type="caution">
    <text evidence="2">The sequence shown here is derived from an EMBL/GenBank/DDBJ whole genome shotgun (WGS) entry which is preliminary data.</text>
</comment>
<gene>
    <name evidence="2" type="ORF">ATPR_0252</name>
</gene>
<evidence type="ECO:0000256" key="1">
    <source>
        <dbReference type="SAM" id="Phobius"/>
    </source>
</evidence>
<proteinExistence type="predicted"/>
<accession>F7VA53</accession>
<reference evidence="2 3" key="1">
    <citation type="journal article" date="2011" name="Biochem. Biophys. Res. Commun.">
        <title>Increased number of Arginine-based salt bridges contributes to the thermotolerance of thermotolerant acetic acid bacteria, Acetobacter tropicalis SKU1100.</title>
        <authorList>
            <person name="Matsutani M."/>
            <person name="Hirakawa H."/>
            <person name="Nishikura M."/>
            <person name="Soemphol W."/>
            <person name="Ali I.A.I."/>
            <person name="Yakushi T."/>
            <person name="Matsushita K."/>
        </authorList>
    </citation>
    <scope>NUCLEOTIDE SEQUENCE [LARGE SCALE GENOMIC DNA]</scope>
    <source>
        <strain evidence="2 3">NBRC 101654</strain>
    </source>
</reference>
<keyword evidence="1" id="KW-0472">Membrane</keyword>
<evidence type="ECO:0000313" key="2">
    <source>
        <dbReference type="EMBL" id="GAA07248.1"/>
    </source>
</evidence>
<keyword evidence="1" id="KW-1133">Transmembrane helix</keyword>
<dbReference type="AlphaFoldDB" id="F7VA53"/>
<evidence type="ECO:0000313" key="3">
    <source>
        <dbReference type="Proteomes" id="UP000004319"/>
    </source>
</evidence>
<keyword evidence="1" id="KW-0812">Transmembrane</keyword>
<name>F7VA53_9PROT</name>
<organism evidence="2 3">
    <name type="scientific">Acetobacter tropicalis NBRC 101654</name>
    <dbReference type="NCBI Taxonomy" id="749388"/>
    <lineage>
        <taxon>Bacteria</taxon>
        <taxon>Pseudomonadati</taxon>
        <taxon>Pseudomonadota</taxon>
        <taxon>Alphaproteobacteria</taxon>
        <taxon>Acetobacterales</taxon>
        <taxon>Acetobacteraceae</taxon>
        <taxon>Acetobacter</taxon>
    </lineage>
</organism>
<feature type="transmembrane region" description="Helical" evidence="1">
    <location>
        <begin position="21"/>
        <end position="42"/>
    </location>
</feature>